<proteinExistence type="predicted"/>
<evidence type="ECO:0008006" key="3">
    <source>
        <dbReference type="Google" id="ProtNLM"/>
    </source>
</evidence>
<name>A0ABU6CSN5_9GAMM</name>
<protein>
    <recommendedName>
        <fullName evidence="3">Leucine-rich repeat domain-containing protein</fullName>
    </recommendedName>
</protein>
<sequence length="99" mass="11067">MSMTPLEIAQQRIEECRRTRSTELDLSKLGLAEIPEAVFELTWLEKLDVSGNKKNWKKGNIREIPAAIRQLTALTAFDCTLNQISDLSPLSGLPALQSL</sequence>
<dbReference type="SUPFAM" id="SSF52075">
    <property type="entry name" value="Outer arm dynein light chain 1"/>
    <property type="match status" value="1"/>
</dbReference>
<comment type="caution">
    <text evidence="1">The sequence shown here is derived from an EMBL/GenBank/DDBJ whole genome shotgun (WGS) entry which is preliminary data.</text>
</comment>
<gene>
    <name evidence="1" type="ORF">VSS37_02515</name>
</gene>
<evidence type="ECO:0000313" key="1">
    <source>
        <dbReference type="EMBL" id="MEB4589841.1"/>
    </source>
</evidence>
<dbReference type="Gene3D" id="3.80.10.10">
    <property type="entry name" value="Ribonuclease Inhibitor"/>
    <property type="match status" value="1"/>
</dbReference>
<feature type="non-terminal residue" evidence="1">
    <location>
        <position position="99"/>
    </location>
</feature>
<keyword evidence="2" id="KW-1185">Reference proteome</keyword>
<reference evidence="2" key="1">
    <citation type="submission" date="2023-07" db="EMBL/GenBank/DDBJ databases">
        <title>The carbon used by Thiothrix.</title>
        <authorList>
            <person name="Chen L."/>
        </authorList>
    </citation>
    <scope>NUCLEOTIDE SEQUENCE [LARGE SCALE GENOMIC DNA]</scope>
</reference>
<dbReference type="Proteomes" id="UP001308005">
    <property type="component" value="Unassembled WGS sequence"/>
</dbReference>
<organism evidence="1 2">
    <name type="scientific">Candidatus Thiothrix phosphatis</name>
    <dbReference type="NCBI Taxonomy" id="3112415"/>
    <lineage>
        <taxon>Bacteria</taxon>
        <taxon>Pseudomonadati</taxon>
        <taxon>Pseudomonadota</taxon>
        <taxon>Gammaproteobacteria</taxon>
        <taxon>Thiotrichales</taxon>
        <taxon>Thiotrichaceae</taxon>
        <taxon>Thiothrix</taxon>
    </lineage>
</organism>
<accession>A0ABU6CSN5</accession>
<dbReference type="InterPro" id="IPR032675">
    <property type="entry name" value="LRR_dom_sf"/>
</dbReference>
<evidence type="ECO:0000313" key="2">
    <source>
        <dbReference type="Proteomes" id="UP001308005"/>
    </source>
</evidence>
<dbReference type="EMBL" id="JAYMYJ010000021">
    <property type="protein sequence ID" value="MEB4589841.1"/>
    <property type="molecule type" value="Genomic_DNA"/>
</dbReference>